<reference evidence="4" key="1">
    <citation type="journal article" date="2014" name="PLoS Negl. Trop. Dis.">
        <title>Identification and characterization of seminal fluid proteins in the Asian tiger mosquito, Aedes albopictus.</title>
        <authorList>
            <person name="Boes K.E."/>
            <person name="Ribeiro J.M."/>
            <person name="Wong A."/>
            <person name="Harrington L.C."/>
            <person name="Wolfner M.F."/>
            <person name="Sirot L.K."/>
        </authorList>
    </citation>
    <scope>NUCLEOTIDE SEQUENCE</scope>
    <source>
        <tissue evidence="4">Reproductive organs</tissue>
    </source>
</reference>
<name>A0A023ELV2_AEDAL</name>
<organism evidence="4">
    <name type="scientific">Aedes albopictus</name>
    <name type="common">Asian tiger mosquito</name>
    <name type="synonym">Stegomyia albopicta</name>
    <dbReference type="NCBI Taxonomy" id="7160"/>
    <lineage>
        <taxon>Eukaryota</taxon>
        <taxon>Metazoa</taxon>
        <taxon>Ecdysozoa</taxon>
        <taxon>Arthropoda</taxon>
        <taxon>Hexapoda</taxon>
        <taxon>Insecta</taxon>
        <taxon>Pterygota</taxon>
        <taxon>Neoptera</taxon>
        <taxon>Endopterygota</taxon>
        <taxon>Diptera</taxon>
        <taxon>Nematocera</taxon>
        <taxon>Culicoidea</taxon>
        <taxon>Culicidae</taxon>
        <taxon>Culicinae</taxon>
        <taxon>Aedini</taxon>
        <taxon>Aedes</taxon>
        <taxon>Stegomyia</taxon>
    </lineage>
</organism>
<dbReference type="Gene3D" id="1.10.10.1890">
    <property type="entry name" value="Ska1 microtubule binding domain-like"/>
    <property type="match status" value="1"/>
</dbReference>
<dbReference type="GO" id="GO:0008017">
    <property type="term" value="F:microtubule binding"/>
    <property type="evidence" value="ECO:0007669"/>
    <property type="project" value="InterPro"/>
</dbReference>
<evidence type="ECO:0000313" key="4">
    <source>
        <dbReference type="EMBL" id="JAC10258.1"/>
    </source>
</evidence>
<dbReference type="GO" id="GO:0051301">
    <property type="term" value="P:cell division"/>
    <property type="evidence" value="ECO:0007669"/>
    <property type="project" value="InterPro"/>
</dbReference>
<proteinExistence type="evidence at transcript level"/>
<dbReference type="GO" id="GO:0007059">
    <property type="term" value="P:chromosome segregation"/>
    <property type="evidence" value="ECO:0007669"/>
    <property type="project" value="InterPro"/>
</dbReference>
<evidence type="ECO:0000256" key="3">
    <source>
        <dbReference type="ARBA" id="ARBA00047202"/>
    </source>
</evidence>
<evidence type="ECO:0000256" key="2">
    <source>
        <dbReference type="ARBA" id="ARBA00047182"/>
    </source>
</evidence>
<dbReference type="InterPro" id="IPR009829">
    <property type="entry name" value="SKA1"/>
</dbReference>
<dbReference type="InterPro" id="IPR042031">
    <property type="entry name" value="SKA1_MBD_sf"/>
</dbReference>
<sequence>MENITTLLERQVQLLHRIETFFELQACKPDIVPEMNELNRQCLDTTSAFHKAKLSLDKFRNELGPKYVDVVRKMQRNQMLVIHLMEQLKDDNHQRKHVLREQNGQTNPVDSAKKQSRIKCFSPIIKNRPFVTKMKPRCLSFVDFNFNISHEEFDQIPKYMRGRENLDELVAFMQSVIVPCFEEKYSLLYKNKKAVTNQQDLALWKIFNQQQSAFPNIKFVTQGDIARKMGRLIDKKVNVKLQMLRHLHILQETRNDGTVYYLWCRDC</sequence>
<dbReference type="EMBL" id="GAPW01003340">
    <property type="protein sequence ID" value="JAC10258.1"/>
    <property type="molecule type" value="mRNA"/>
</dbReference>
<comment type="similarity">
    <text evidence="1">Belongs to the SKA1 family.</text>
</comment>
<dbReference type="PANTHER" id="PTHR28573">
    <property type="entry name" value="SPINDLE AND KINETOCHORE-ASSOCIATED PROTEIN 1"/>
    <property type="match status" value="1"/>
</dbReference>
<dbReference type="VEuPathDB" id="VectorBase:AALF007321"/>
<dbReference type="GO" id="GO:0000278">
    <property type="term" value="P:mitotic cell cycle"/>
    <property type="evidence" value="ECO:0007669"/>
    <property type="project" value="TreeGrafter"/>
</dbReference>
<dbReference type="PANTHER" id="PTHR28573:SF1">
    <property type="entry name" value="SPINDLE AND KINETOCHORE-ASSOCIATED PROTEIN 1"/>
    <property type="match status" value="1"/>
</dbReference>
<dbReference type="GO" id="GO:0072686">
    <property type="term" value="C:mitotic spindle"/>
    <property type="evidence" value="ECO:0007669"/>
    <property type="project" value="TreeGrafter"/>
</dbReference>
<dbReference type="VEuPathDB" id="VectorBase:AALC636_004589"/>
<dbReference type="Pfam" id="PF07160">
    <property type="entry name" value="SKA1"/>
    <property type="match status" value="1"/>
</dbReference>
<dbReference type="AlphaFoldDB" id="A0A023ELV2"/>
<dbReference type="GO" id="GO:0000940">
    <property type="term" value="C:outer kinetochore"/>
    <property type="evidence" value="ECO:0007669"/>
    <property type="project" value="TreeGrafter"/>
</dbReference>
<dbReference type="VEuPathDB" id="VectorBase:AALFPA_050635"/>
<dbReference type="GO" id="GO:0005876">
    <property type="term" value="C:spindle microtubule"/>
    <property type="evidence" value="ECO:0007669"/>
    <property type="project" value="TreeGrafter"/>
</dbReference>
<evidence type="ECO:0000256" key="1">
    <source>
        <dbReference type="ARBA" id="ARBA00006836"/>
    </source>
</evidence>
<accession>A0A023ELV2</accession>
<protein>
    <recommendedName>
        <fullName evidence="2">SKA complex subunit 1</fullName>
    </recommendedName>
    <alternativeName>
        <fullName evidence="3">Spindle and kinetochore-associated protein 1</fullName>
    </alternativeName>
</protein>
<dbReference type="GO" id="GO:0031110">
    <property type="term" value="P:regulation of microtubule polymerization or depolymerization"/>
    <property type="evidence" value="ECO:0007669"/>
    <property type="project" value="TreeGrafter"/>
</dbReference>